<dbReference type="Gene3D" id="1.10.10.10">
    <property type="entry name" value="Winged helix-like DNA-binding domain superfamily/Winged helix DNA-binding domain"/>
    <property type="match status" value="1"/>
</dbReference>
<proteinExistence type="inferred from homology"/>
<dbReference type="InterPro" id="IPR050684">
    <property type="entry name" value="HTH-Siroheme_Decarb"/>
</dbReference>
<dbReference type="Pfam" id="PF17805">
    <property type="entry name" value="AsnC_trans_reg2"/>
    <property type="match status" value="1"/>
</dbReference>
<name>B8FMV6_DESAL</name>
<evidence type="ECO:0000313" key="9">
    <source>
        <dbReference type="EMBL" id="ACL05826.1"/>
    </source>
</evidence>
<dbReference type="AlphaFoldDB" id="B8FMV6"/>
<feature type="domain" description="Siroheme decarboxylase NirL-like HTH" evidence="8">
    <location>
        <begin position="5"/>
        <end position="51"/>
    </location>
</feature>
<organism evidence="9 10">
    <name type="scientific">Desulfatibacillum aliphaticivorans</name>
    <dbReference type="NCBI Taxonomy" id="218208"/>
    <lineage>
        <taxon>Bacteria</taxon>
        <taxon>Pseudomonadati</taxon>
        <taxon>Thermodesulfobacteriota</taxon>
        <taxon>Desulfobacteria</taxon>
        <taxon>Desulfobacterales</taxon>
        <taxon>Desulfatibacillaceae</taxon>
        <taxon>Desulfatibacillum</taxon>
    </lineage>
</organism>
<evidence type="ECO:0000256" key="5">
    <source>
        <dbReference type="ARBA" id="ARBA00023471"/>
    </source>
</evidence>
<dbReference type="GO" id="GO:0016829">
    <property type="term" value="F:lyase activity"/>
    <property type="evidence" value="ECO:0007669"/>
    <property type="project" value="UniProtKB-KW"/>
</dbReference>
<dbReference type="PANTHER" id="PTHR43413:SF1">
    <property type="entry name" value="SIROHEME DECARBOXYLASE NIRL SUBUNIT"/>
    <property type="match status" value="1"/>
</dbReference>
<dbReference type="eggNOG" id="COG1522">
    <property type="taxonomic scope" value="Bacteria"/>
</dbReference>
<dbReference type="Proteomes" id="UP000000739">
    <property type="component" value="Chromosome"/>
</dbReference>
<dbReference type="RefSeq" id="WP_015948873.1">
    <property type="nucleotide sequence ID" value="NC_011768.1"/>
</dbReference>
<dbReference type="InterPro" id="IPR040523">
    <property type="entry name" value="AsnC_trans_reg2"/>
</dbReference>
<keyword evidence="2" id="KW-0350">Heme biosynthesis</keyword>
<gene>
    <name evidence="9" type="ordered locus">Dalk_4142</name>
</gene>
<dbReference type="PANTHER" id="PTHR43413">
    <property type="entry name" value="TRANSCRIPTIONAL REGULATOR, ASNC FAMILY"/>
    <property type="match status" value="1"/>
</dbReference>
<dbReference type="Pfam" id="PF22451">
    <property type="entry name" value="NirdL-like_HTH"/>
    <property type="match status" value="1"/>
</dbReference>
<dbReference type="EMBL" id="CP001322">
    <property type="protein sequence ID" value="ACL05826.1"/>
    <property type="molecule type" value="Genomic_DNA"/>
</dbReference>
<keyword evidence="3" id="KW-0456">Lyase</keyword>
<dbReference type="KEGG" id="dal:Dalk_4142"/>
<evidence type="ECO:0000256" key="2">
    <source>
        <dbReference type="ARBA" id="ARBA00023133"/>
    </source>
</evidence>
<evidence type="ECO:0000256" key="6">
    <source>
        <dbReference type="ARBA" id="ARBA00048470"/>
    </source>
</evidence>
<evidence type="ECO:0000256" key="3">
    <source>
        <dbReference type="ARBA" id="ARBA00023239"/>
    </source>
</evidence>
<dbReference type="UniPathway" id="UPA00252"/>
<comment type="similarity">
    <text evidence="4">Belongs to the Ahb/Nir family.</text>
</comment>
<dbReference type="InterPro" id="IPR036388">
    <property type="entry name" value="WH-like_DNA-bd_sf"/>
</dbReference>
<dbReference type="InterPro" id="IPR019888">
    <property type="entry name" value="Tscrpt_reg_AsnC-like"/>
</dbReference>
<dbReference type="GO" id="GO:0006783">
    <property type="term" value="P:heme biosynthetic process"/>
    <property type="evidence" value="ECO:0007669"/>
    <property type="project" value="UniProtKB-KW"/>
</dbReference>
<dbReference type="SUPFAM" id="SSF46785">
    <property type="entry name" value="Winged helix' DNA-binding domain"/>
    <property type="match status" value="1"/>
</dbReference>
<dbReference type="SMART" id="SM00344">
    <property type="entry name" value="HTH_ASNC"/>
    <property type="match status" value="1"/>
</dbReference>
<accession>B8FMV6</accession>
<dbReference type="InterPro" id="IPR036390">
    <property type="entry name" value="WH_DNA-bd_sf"/>
</dbReference>
<evidence type="ECO:0000259" key="8">
    <source>
        <dbReference type="Pfam" id="PF22451"/>
    </source>
</evidence>
<protein>
    <recommendedName>
        <fullName evidence="5">siroheme decarboxylase</fullName>
        <ecNumber evidence="5">4.1.1.111</ecNumber>
    </recommendedName>
</protein>
<evidence type="ECO:0000259" key="7">
    <source>
        <dbReference type="Pfam" id="PF17805"/>
    </source>
</evidence>
<keyword evidence="10" id="KW-1185">Reference proteome</keyword>
<dbReference type="HOGENOM" id="CLU_112007_1_0_7"/>
<reference evidence="9 10" key="1">
    <citation type="journal article" date="2012" name="Environ. Microbiol.">
        <title>The genome sequence of Desulfatibacillum alkenivorans AK-01: a blueprint for anaerobic alkane oxidation.</title>
        <authorList>
            <person name="Callaghan A.V."/>
            <person name="Morris B.E."/>
            <person name="Pereira I.A."/>
            <person name="McInerney M.J."/>
            <person name="Austin R.N."/>
            <person name="Groves J.T."/>
            <person name="Kukor J.J."/>
            <person name="Suflita J.M."/>
            <person name="Young L.Y."/>
            <person name="Zylstra G.J."/>
            <person name="Wawrik B."/>
        </authorList>
    </citation>
    <scope>NUCLEOTIDE SEQUENCE [LARGE SCALE GENOMIC DNA]</scope>
    <source>
        <strain evidence="9 10">AK-01</strain>
    </source>
</reference>
<comment type="catalytic activity">
    <reaction evidence="6">
        <text>siroheme + 2 H(+) = 12,18-didecarboxysiroheme + 2 CO2</text>
        <dbReference type="Rhea" id="RHEA:19093"/>
        <dbReference type="ChEBI" id="CHEBI:15378"/>
        <dbReference type="ChEBI" id="CHEBI:16526"/>
        <dbReference type="ChEBI" id="CHEBI:60052"/>
        <dbReference type="ChEBI" id="CHEBI:140497"/>
        <dbReference type="EC" id="4.1.1.111"/>
    </reaction>
</comment>
<comment type="pathway">
    <text evidence="1">Porphyrin-containing compound metabolism; protoheme biosynthesis.</text>
</comment>
<dbReference type="Gene3D" id="3.30.70.3460">
    <property type="match status" value="1"/>
</dbReference>
<evidence type="ECO:0000256" key="1">
    <source>
        <dbReference type="ARBA" id="ARBA00004744"/>
    </source>
</evidence>
<dbReference type="InterPro" id="IPR053953">
    <property type="entry name" value="NirdL-like_HTH"/>
</dbReference>
<sequence>MDATDKAIINRIQSDFPRTERPYASIGEEFGLDEAQVIERVSRLKESGIIRRIGGNFVPDKLGFVSTLCAARVPEGKVEMFTEAVNQYPGVTHNYLRENDYNIWFTFISPSMDEIKANLSEISAKTGVEDIINLPATNVYKIRAQFEL</sequence>
<feature type="domain" description="Siroheme decarboxylase AsnC-like ligand binding" evidence="7">
    <location>
        <begin position="61"/>
        <end position="141"/>
    </location>
</feature>
<dbReference type="EC" id="4.1.1.111" evidence="5"/>
<evidence type="ECO:0000256" key="4">
    <source>
        <dbReference type="ARBA" id="ARBA00023457"/>
    </source>
</evidence>
<evidence type="ECO:0000313" key="10">
    <source>
        <dbReference type="Proteomes" id="UP000000739"/>
    </source>
</evidence>